<evidence type="ECO:0000313" key="9">
    <source>
        <dbReference type="Proteomes" id="UP000198677"/>
    </source>
</evidence>
<name>A0A1H7SYJ9_9NOCA</name>
<dbReference type="GO" id="GO:0008233">
    <property type="term" value="F:peptidase activity"/>
    <property type="evidence" value="ECO:0007669"/>
    <property type="project" value="UniProtKB-KW"/>
</dbReference>
<dbReference type="PANTHER" id="PTHR33507">
    <property type="entry name" value="INNER MEMBRANE PROTEIN YBBJ"/>
    <property type="match status" value="1"/>
</dbReference>
<evidence type="ECO:0000256" key="1">
    <source>
        <dbReference type="ARBA" id="ARBA00004141"/>
    </source>
</evidence>
<dbReference type="InterPro" id="IPR012340">
    <property type="entry name" value="NA-bd_OB-fold"/>
</dbReference>
<dbReference type="Proteomes" id="UP000198677">
    <property type="component" value="Unassembled WGS sequence"/>
</dbReference>
<feature type="transmembrane region" description="Helical" evidence="5">
    <location>
        <begin position="61"/>
        <end position="85"/>
    </location>
</feature>
<keyword evidence="4 5" id="KW-0472">Membrane</keyword>
<keyword evidence="2 5" id="KW-0812">Transmembrane</keyword>
<dbReference type="InterPro" id="IPR002810">
    <property type="entry name" value="NfeD-like_C"/>
</dbReference>
<evidence type="ECO:0000256" key="3">
    <source>
        <dbReference type="ARBA" id="ARBA00022989"/>
    </source>
</evidence>
<keyword evidence="8" id="KW-0645">Protease</keyword>
<dbReference type="InterPro" id="IPR056739">
    <property type="entry name" value="NfeD_membrane"/>
</dbReference>
<keyword evidence="8" id="KW-0378">Hydrolase</keyword>
<evidence type="ECO:0000313" key="8">
    <source>
        <dbReference type="EMBL" id="SEL77663.1"/>
    </source>
</evidence>
<dbReference type="GO" id="GO:0016020">
    <property type="term" value="C:membrane"/>
    <property type="evidence" value="ECO:0007669"/>
    <property type="project" value="UniProtKB-SubCell"/>
</dbReference>
<dbReference type="EMBL" id="FOAW01000014">
    <property type="protein sequence ID" value="SEL77663.1"/>
    <property type="molecule type" value="Genomic_DNA"/>
</dbReference>
<feature type="domain" description="NfeD-like C-terminal" evidence="6">
    <location>
        <begin position="156"/>
        <end position="216"/>
    </location>
</feature>
<evidence type="ECO:0000259" key="6">
    <source>
        <dbReference type="Pfam" id="PF01957"/>
    </source>
</evidence>
<organism evidence="8 9">
    <name type="scientific">Rhodococcus maanshanensis</name>
    <dbReference type="NCBI Taxonomy" id="183556"/>
    <lineage>
        <taxon>Bacteria</taxon>
        <taxon>Bacillati</taxon>
        <taxon>Actinomycetota</taxon>
        <taxon>Actinomycetes</taxon>
        <taxon>Mycobacteriales</taxon>
        <taxon>Nocardiaceae</taxon>
        <taxon>Rhodococcus</taxon>
    </lineage>
</organism>
<evidence type="ECO:0000256" key="2">
    <source>
        <dbReference type="ARBA" id="ARBA00022692"/>
    </source>
</evidence>
<keyword evidence="3 5" id="KW-1133">Transmembrane helix</keyword>
<sequence length="224" mass="23320">MVRDPEHIYEDVTIPTAGQQVDARSLGGGVHPVAAARAPDYLGVEGSAAKWLCERPGPHRALIVGVEMTALGLLTLVVGILLIVVEAHTPTAGILGAGGALLSAAGVWMLFAADGAGSVIAVPVTVGVAVVGLGVMALAGRKALVARHLPVHSGPESLIGTNAVVRNWTGSHGQVETAGGLWRAKMEFGYEQDPEPSEGESVVVERIRGLTLSVRRREPWEWSP</sequence>
<dbReference type="PANTHER" id="PTHR33507:SF4">
    <property type="entry name" value="NODULATION COMPETITIVENESS PROTEIN NFED"/>
    <property type="match status" value="1"/>
</dbReference>
<dbReference type="SUPFAM" id="SSF141322">
    <property type="entry name" value="NfeD domain-like"/>
    <property type="match status" value="1"/>
</dbReference>
<keyword evidence="9" id="KW-1185">Reference proteome</keyword>
<feature type="domain" description="NfeD integral membrane" evidence="7">
    <location>
        <begin position="70"/>
        <end position="137"/>
    </location>
</feature>
<accession>A0A1H7SYJ9</accession>
<dbReference type="Pfam" id="PF01957">
    <property type="entry name" value="NfeD"/>
    <property type="match status" value="1"/>
</dbReference>
<comment type="subcellular location">
    <subcellularLocation>
        <location evidence="1">Membrane</location>
        <topology evidence="1">Multi-pass membrane protein</topology>
    </subcellularLocation>
</comment>
<evidence type="ECO:0000259" key="7">
    <source>
        <dbReference type="Pfam" id="PF24961"/>
    </source>
</evidence>
<evidence type="ECO:0000256" key="4">
    <source>
        <dbReference type="ARBA" id="ARBA00023136"/>
    </source>
</evidence>
<dbReference type="AlphaFoldDB" id="A0A1H7SYJ9"/>
<dbReference type="InterPro" id="IPR052165">
    <property type="entry name" value="Membrane_assoc_protease"/>
</dbReference>
<dbReference type="GO" id="GO:0006508">
    <property type="term" value="P:proteolysis"/>
    <property type="evidence" value="ECO:0007669"/>
    <property type="project" value="UniProtKB-KW"/>
</dbReference>
<dbReference type="Gene3D" id="2.40.50.140">
    <property type="entry name" value="Nucleic acid-binding proteins"/>
    <property type="match status" value="1"/>
</dbReference>
<dbReference type="Pfam" id="PF24961">
    <property type="entry name" value="NfeD_membrane"/>
    <property type="match status" value="1"/>
</dbReference>
<protein>
    <submittedName>
        <fullName evidence="8">Membrane-bound serine protease (ClpP class)</fullName>
    </submittedName>
</protein>
<feature type="transmembrane region" description="Helical" evidence="5">
    <location>
        <begin position="92"/>
        <end position="113"/>
    </location>
</feature>
<gene>
    <name evidence="8" type="ORF">SAMN05444583_114120</name>
</gene>
<reference evidence="9" key="1">
    <citation type="submission" date="2016-10" db="EMBL/GenBank/DDBJ databases">
        <authorList>
            <person name="Varghese N."/>
            <person name="Submissions S."/>
        </authorList>
    </citation>
    <scope>NUCLEOTIDE SEQUENCE [LARGE SCALE GENOMIC DNA]</scope>
    <source>
        <strain evidence="9">DSM 44675</strain>
    </source>
</reference>
<feature type="transmembrane region" description="Helical" evidence="5">
    <location>
        <begin position="119"/>
        <end position="139"/>
    </location>
</feature>
<evidence type="ECO:0000256" key="5">
    <source>
        <dbReference type="SAM" id="Phobius"/>
    </source>
</evidence>
<proteinExistence type="predicted"/>